<gene>
    <name evidence="13" type="ORF">ACHAXA_005402</name>
</gene>
<evidence type="ECO:0000256" key="6">
    <source>
        <dbReference type="ARBA" id="ARBA00023136"/>
    </source>
</evidence>
<feature type="transmembrane region" description="Helical" evidence="10">
    <location>
        <begin position="236"/>
        <end position="257"/>
    </location>
</feature>
<comment type="catalytic activity">
    <reaction evidence="10">
        <text>L-cysteinyl-[protein] + hexadecanoyl-CoA = S-hexadecanoyl-L-cysteinyl-[protein] + CoA</text>
        <dbReference type="Rhea" id="RHEA:36683"/>
        <dbReference type="Rhea" id="RHEA-COMP:10131"/>
        <dbReference type="Rhea" id="RHEA-COMP:11032"/>
        <dbReference type="ChEBI" id="CHEBI:29950"/>
        <dbReference type="ChEBI" id="CHEBI:57287"/>
        <dbReference type="ChEBI" id="CHEBI:57379"/>
        <dbReference type="ChEBI" id="CHEBI:74151"/>
        <dbReference type="EC" id="2.3.1.225"/>
    </reaction>
</comment>
<evidence type="ECO:0000256" key="9">
    <source>
        <dbReference type="ARBA" id="ARBA00023315"/>
    </source>
</evidence>
<feature type="transmembrane region" description="Helical" evidence="10">
    <location>
        <begin position="293"/>
        <end position="314"/>
    </location>
</feature>
<dbReference type="Proteomes" id="UP001530377">
    <property type="component" value="Unassembled WGS sequence"/>
</dbReference>
<accession>A0ABD3RL72</accession>
<dbReference type="Pfam" id="PF01529">
    <property type="entry name" value="DHHC"/>
    <property type="match status" value="1"/>
</dbReference>
<evidence type="ECO:0000256" key="1">
    <source>
        <dbReference type="ARBA" id="ARBA00004127"/>
    </source>
</evidence>
<evidence type="ECO:0000256" key="7">
    <source>
        <dbReference type="ARBA" id="ARBA00023139"/>
    </source>
</evidence>
<evidence type="ECO:0000256" key="3">
    <source>
        <dbReference type="ARBA" id="ARBA00022679"/>
    </source>
</evidence>
<dbReference type="GO" id="GO:0019706">
    <property type="term" value="F:protein-cysteine S-palmitoyltransferase activity"/>
    <property type="evidence" value="ECO:0007669"/>
    <property type="project" value="UniProtKB-EC"/>
</dbReference>
<evidence type="ECO:0000256" key="11">
    <source>
        <dbReference type="SAM" id="MobiDB-lite"/>
    </source>
</evidence>
<keyword evidence="9 10" id="KW-0012">Acyltransferase</keyword>
<reference evidence="13 14" key="1">
    <citation type="submission" date="2024-10" db="EMBL/GenBank/DDBJ databases">
        <title>Updated reference genomes for cyclostephanoid diatoms.</title>
        <authorList>
            <person name="Roberts W.R."/>
            <person name="Alverson A.J."/>
        </authorList>
    </citation>
    <scope>NUCLEOTIDE SEQUENCE [LARGE SCALE GENOMIC DNA]</scope>
    <source>
        <strain evidence="13 14">AJA228-03</strain>
    </source>
</reference>
<dbReference type="PROSITE" id="PS50216">
    <property type="entry name" value="DHHC"/>
    <property type="match status" value="1"/>
</dbReference>
<feature type="transmembrane region" description="Helical" evidence="10">
    <location>
        <begin position="20"/>
        <end position="39"/>
    </location>
</feature>
<comment type="domain">
    <text evidence="10">The DHHC domain is required for palmitoyltransferase activity.</text>
</comment>
<feature type="region of interest" description="Disordered" evidence="11">
    <location>
        <begin position="41"/>
        <end position="69"/>
    </location>
</feature>
<evidence type="ECO:0000256" key="10">
    <source>
        <dbReference type="RuleBase" id="RU079119"/>
    </source>
</evidence>
<feature type="transmembrane region" description="Helical" evidence="10">
    <location>
        <begin position="89"/>
        <end position="107"/>
    </location>
</feature>
<keyword evidence="3 10" id="KW-0808">Transferase</keyword>
<comment type="caution">
    <text evidence="13">The sequence shown here is derived from an EMBL/GenBank/DDBJ whole genome shotgun (WGS) entry which is preliminary data.</text>
</comment>
<dbReference type="EC" id="2.3.1.225" evidence="10"/>
<dbReference type="AlphaFoldDB" id="A0ABD3RL72"/>
<keyword evidence="6 10" id="KW-0472">Membrane</keyword>
<dbReference type="EMBL" id="JALLPB020000268">
    <property type="protein sequence ID" value="KAL3811316.1"/>
    <property type="molecule type" value="Genomic_DNA"/>
</dbReference>
<keyword evidence="14" id="KW-1185">Reference proteome</keyword>
<organism evidence="13 14">
    <name type="scientific">Cyclostephanos tholiformis</name>
    <dbReference type="NCBI Taxonomy" id="382380"/>
    <lineage>
        <taxon>Eukaryota</taxon>
        <taxon>Sar</taxon>
        <taxon>Stramenopiles</taxon>
        <taxon>Ochrophyta</taxon>
        <taxon>Bacillariophyta</taxon>
        <taxon>Coscinodiscophyceae</taxon>
        <taxon>Thalassiosirophycidae</taxon>
        <taxon>Stephanodiscales</taxon>
        <taxon>Stephanodiscaceae</taxon>
        <taxon>Cyclostephanos</taxon>
    </lineage>
</organism>
<sequence>MTRGIGSAMLSTRRRARGVYPWMIALAYALTVIHSPPAGTYHHPRRSSSGCDLPPVDRPRDVGLDDVDTGENHTECAAYHDKERSMNNIIILTRLTFYAVALIAVYLDVRGSDPGYLTDDVMARLDAYEMTHRAPTIDDGTGCMADESDMESRSFIRHQSPSYPGTQRTPAATLPTNDDTHCAHKNITRRKYCGTCRHSPPLRSHHCNLCNVCVSTFDHHCHFLDTCIGERNHFRFWLLVSLNVICLHIALGIVGSVRSGDMGMFGRDKTGRDDDARIESCIGRAMLVLSKLYMYPLYCIVVLLWTIHTTLVLCNSTTFELTKGPEHIDYLAGTSMTDFPFGGGILYNMRTFIRRDDIYRRVVLYLERWGLSFESWCCRCRRANEPNETDEETTIGWVPILWQMPKSIDGDSADWWNHPWKNKYWSCC</sequence>
<keyword evidence="5 10" id="KW-1133">Transmembrane helix</keyword>
<name>A0ABD3RL72_9STRA</name>
<dbReference type="PANTHER" id="PTHR22883">
    <property type="entry name" value="ZINC FINGER DHHC DOMAIN CONTAINING PROTEIN"/>
    <property type="match status" value="1"/>
</dbReference>
<feature type="domain" description="Palmitoyltransferase DHHC" evidence="12">
    <location>
        <begin position="188"/>
        <end position="323"/>
    </location>
</feature>
<evidence type="ECO:0000256" key="4">
    <source>
        <dbReference type="ARBA" id="ARBA00022692"/>
    </source>
</evidence>
<comment type="similarity">
    <text evidence="2 10">Belongs to the DHHC palmitoyltransferase family.</text>
</comment>
<comment type="subcellular location">
    <subcellularLocation>
        <location evidence="1">Endomembrane system</location>
        <topology evidence="1">Multi-pass membrane protein</topology>
    </subcellularLocation>
</comment>
<keyword evidence="8" id="KW-0449">Lipoprotein</keyword>
<keyword evidence="7" id="KW-0564">Palmitate</keyword>
<evidence type="ECO:0000256" key="5">
    <source>
        <dbReference type="ARBA" id="ARBA00022989"/>
    </source>
</evidence>
<dbReference type="InterPro" id="IPR039859">
    <property type="entry name" value="PFA4/ZDH16/20/ERF2-like"/>
</dbReference>
<evidence type="ECO:0000259" key="12">
    <source>
        <dbReference type="Pfam" id="PF01529"/>
    </source>
</evidence>
<protein>
    <recommendedName>
        <fullName evidence="10">Palmitoyltransferase</fullName>
        <ecNumber evidence="10">2.3.1.225</ecNumber>
    </recommendedName>
</protein>
<keyword evidence="4 10" id="KW-0812">Transmembrane</keyword>
<evidence type="ECO:0000256" key="8">
    <source>
        <dbReference type="ARBA" id="ARBA00023288"/>
    </source>
</evidence>
<evidence type="ECO:0000256" key="2">
    <source>
        <dbReference type="ARBA" id="ARBA00008574"/>
    </source>
</evidence>
<evidence type="ECO:0000313" key="14">
    <source>
        <dbReference type="Proteomes" id="UP001530377"/>
    </source>
</evidence>
<dbReference type="GO" id="GO:0012505">
    <property type="term" value="C:endomembrane system"/>
    <property type="evidence" value="ECO:0007669"/>
    <property type="project" value="UniProtKB-SubCell"/>
</dbReference>
<proteinExistence type="inferred from homology"/>
<dbReference type="PANTHER" id="PTHR22883:SF301">
    <property type="entry name" value="PALMITOYLTRANSFERASE ZDHHC12"/>
    <property type="match status" value="1"/>
</dbReference>
<dbReference type="InterPro" id="IPR001594">
    <property type="entry name" value="Palmitoyltrfase_DHHC"/>
</dbReference>
<evidence type="ECO:0000313" key="13">
    <source>
        <dbReference type="EMBL" id="KAL3811316.1"/>
    </source>
</evidence>